<proteinExistence type="predicted"/>
<dbReference type="EMBL" id="CAADFR010000062">
    <property type="protein sequence ID" value="VFK40559.1"/>
    <property type="molecule type" value="Genomic_DNA"/>
</dbReference>
<accession>A0A451BRN3</accession>
<feature type="compositionally biased region" description="Polar residues" evidence="1">
    <location>
        <begin position="28"/>
        <end position="40"/>
    </location>
</feature>
<protein>
    <submittedName>
        <fullName evidence="4">Uncharacterized protein</fullName>
    </submittedName>
</protein>
<feature type="region of interest" description="Disordered" evidence="1">
    <location>
        <begin position="1"/>
        <end position="82"/>
    </location>
</feature>
<gene>
    <name evidence="4" type="ORF">BECKSD772D_GA0070982_11883</name>
    <name evidence="3" type="ORF">BECKSD772E_GA0070983_106620</name>
    <name evidence="2" type="ORF">BECKSD772F_GA0070984_106221</name>
</gene>
<dbReference type="EMBL" id="CAADHB010000188">
    <property type="protein sequence ID" value="VFK80972.1"/>
    <property type="molecule type" value="Genomic_DNA"/>
</dbReference>
<evidence type="ECO:0000313" key="2">
    <source>
        <dbReference type="EMBL" id="VFK40559.1"/>
    </source>
</evidence>
<sequence>MRAPTPTGLRKGSLGMTTQPLWRKKSAKSSQSRNINLESNKSQDKMPEAVHQSFVPGFPANLGDRCRARSNVESGPDRADIQ</sequence>
<dbReference type="AlphaFoldDB" id="A0A451BRN3"/>
<organism evidence="4">
    <name type="scientific">Candidatus Kentrum sp. SD</name>
    <dbReference type="NCBI Taxonomy" id="2126332"/>
    <lineage>
        <taxon>Bacteria</taxon>
        <taxon>Pseudomonadati</taxon>
        <taxon>Pseudomonadota</taxon>
        <taxon>Gammaproteobacteria</taxon>
        <taxon>Candidatus Kentrum</taxon>
    </lineage>
</organism>
<dbReference type="EMBL" id="CAADFU010000066">
    <property type="protein sequence ID" value="VFK46073.1"/>
    <property type="molecule type" value="Genomic_DNA"/>
</dbReference>
<evidence type="ECO:0000313" key="4">
    <source>
        <dbReference type="EMBL" id="VFK80972.1"/>
    </source>
</evidence>
<reference evidence="4" key="1">
    <citation type="submission" date="2019-02" db="EMBL/GenBank/DDBJ databases">
        <authorList>
            <person name="Gruber-Vodicka R. H."/>
            <person name="Seah K. B. B."/>
        </authorList>
    </citation>
    <scope>NUCLEOTIDE SEQUENCE</scope>
    <source>
        <strain evidence="4">BECK_S127</strain>
        <strain evidence="3">BECK_S1320</strain>
        <strain evidence="2">BECK_S1321</strain>
    </source>
</reference>
<evidence type="ECO:0000256" key="1">
    <source>
        <dbReference type="SAM" id="MobiDB-lite"/>
    </source>
</evidence>
<name>A0A451BRN3_9GAMM</name>
<evidence type="ECO:0000313" key="3">
    <source>
        <dbReference type="EMBL" id="VFK46073.1"/>
    </source>
</evidence>